<name>A0A2P2KL04_RHIMU</name>
<reference evidence="1" key="1">
    <citation type="submission" date="2018-02" db="EMBL/GenBank/DDBJ databases">
        <title>Rhizophora mucronata_Transcriptome.</title>
        <authorList>
            <person name="Meera S.P."/>
            <person name="Sreeshan A."/>
            <person name="Augustine A."/>
        </authorList>
    </citation>
    <scope>NUCLEOTIDE SEQUENCE</scope>
    <source>
        <tissue evidence="1">Leaf</tissue>
    </source>
</reference>
<evidence type="ECO:0000313" key="1">
    <source>
        <dbReference type="EMBL" id="MBX06395.1"/>
    </source>
</evidence>
<proteinExistence type="predicted"/>
<sequence length="98" mass="11927">MKNCIYRFHDLFIVWAVHLTFELKSISLKQFHIKLICHRLGTAIRNNPVREESKNHERRDNLENQGLLQEFPESGDIVFPTNIRYQHLCQLWRWQRNP</sequence>
<protein>
    <submittedName>
        <fullName evidence="1">Uncharacterized protein MANES_15G022100</fullName>
    </submittedName>
</protein>
<accession>A0A2P2KL04</accession>
<organism evidence="1">
    <name type="scientific">Rhizophora mucronata</name>
    <name type="common">Asiatic mangrove</name>
    <dbReference type="NCBI Taxonomy" id="61149"/>
    <lineage>
        <taxon>Eukaryota</taxon>
        <taxon>Viridiplantae</taxon>
        <taxon>Streptophyta</taxon>
        <taxon>Embryophyta</taxon>
        <taxon>Tracheophyta</taxon>
        <taxon>Spermatophyta</taxon>
        <taxon>Magnoliopsida</taxon>
        <taxon>eudicotyledons</taxon>
        <taxon>Gunneridae</taxon>
        <taxon>Pentapetalae</taxon>
        <taxon>rosids</taxon>
        <taxon>fabids</taxon>
        <taxon>Malpighiales</taxon>
        <taxon>Rhizophoraceae</taxon>
        <taxon>Rhizophora</taxon>
    </lineage>
</organism>
<dbReference type="AlphaFoldDB" id="A0A2P2KL04"/>
<dbReference type="EMBL" id="GGEC01025911">
    <property type="protein sequence ID" value="MBX06395.1"/>
    <property type="molecule type" value="Transcribed_RNA"/>
</dbReference>